<dbReference type="AlphaFoldDB" id="A0A347ZNV7"/>
<evidence type="ECO:0000313" key="2">
    <source>
        <dbReference type="EMBL" id="REG08591.1"/>
    </source>
</evidence>
<keyword evidence="3" id="KW-1185">Reference proteome</keyword>
<protein>
    <submittedName>
        <fullName evidence="2">DegV family protein with EDD domain</fullName>
    </submittedName>
</protein>
<accession>A0A347ZNV7</accession>
<reference evidence="2 3" key="1">
    <citation type="submission" date="2018-08" db="EMBL/GenBank/DDBJ databases">
        <title>Genomic Encyclopedia of Type Strains, Phase IV (KMG-IV): sequencing the most valuable type-strain genomes for metagenomic binning, comparative biology and taxonomic classification.</title>
        <authorList>
            <person name="Goeker M."/>
        </authorList>
    </citation>
    <scope>NUCLEOTIDE SEQUENCE [LARGE SCALE GENOMIC DNA]</scope>
    <source>
        <strain evidence="2 3">DSM 23923</strain>
    </source>
</reference>
<dbReference type="PANTHER" id="PTHR33434:SF2">
    <property type="entry name" value="FATTY ACID-BINDING PROTEIN TM_1468"/>
    <property type="match status" value="1"/>
</dbReference>
<dbReference type="Proteomes" id="UP000256388">
    <property type="component" value="Unassembled WGS sequence"/>
</dbReference>
<dbReference type="NCBIfam" id="TIGR00762">
    <property type="entry name" value="DegV"/>
    <property type="match status" value="1"/>
</dbReference>
<dbReference type="GO" id="GO:0008289">
    <property type="term" value="F:lipid binding"/>
    <property type="evidence" value="ECO:0007669"/>
    <property type="project" value="UniProtKB-KW"/>
</dbReference>
<dbReference type="Pfam" id="PF02645">
    <property type="entry name" value="DegV"/>
    <property type="match status" value="1"/>
</dbReference>
<gene>
    <name evidence="2" type="ORF">DFR64_1963</name>
</gene>
<dbReference type="Gene3D" id="3.40.50.10170">
    <property type="match status" value="1"/>
</dbReference>
<dbReference type="EMBL" id="QUMS01000002">
    <property type="protein sequence ID" value="REG08591.1"/>
    <property type="molecule type" value="Genomic_DNA"/>
</dbReference>
<comment type="caution">
    <text evidence="2">The sequence shown here is derived from an EMBL/GenBank/DDBJ whole genome shotgun (WGS) entry which is preliminary data.</text>
</comment>
<evidence type="ECO:0000313" key="3">
    <source>
        <dbReference type="Proteomes" id="UP000256388"/>
    </source>
</evidence>
<dbReference type="InterPro" id="IPR043168">
    <property type="entry name" value="DegV_C"/>
</dbReference>
<dbReference type="InterPro" id="IPR003797">
    <property type="entry name" value="DegV"/>
</dbReference>
<keyword evidence="1" id="KW-0446">Lipid-binding</keyword>
<dbReference type="SUPFAM" id="SSF82549">
    <property type="entry name" value="DAK1/DegV-like"/>
    <property type="match status" value="1"/>
</dbReference>
<organism evidence="2 3">
    <name type="scientific">Pelolinea submarina</name>
    <dbReference type="NCBI Taxonomy" id="913107"/>
    <lineage>
        <taxon>Bacteria</taxon>
        <taxon>Bacillati</taxon>
        <taxon>Chloroflexota</taxon>
        <taxon>Anaerolineae</taxon>
        <taxon>Anaerolineales</taxon>
        <taxon>Anaerolineaceae</taxon>
        <taxon>Pelolinea</taxon>
    </lineage>
</organism>
<evidence type="ECO:0000256" key="1">
    <source>
        <dbReference type="ARBA" id="ARBA00023121"/>
    </source>
</evidence>
<dbReference type="PROSITE" id="PS51482">
    <property type="entry name" value="DEGV"/>
    <property type="match status" value="1"/>
</dbReference>
<dbReference type="InterPro" id="IPR050270">
    <property type="entry name" value="DegV_domain_contain"/>
</dbReference>
<dbReference type="PANTHER" id="PTHR33434">
    <property type="entry name" value="DEGV DOMAIN-CONTAINING PROTEIN DR_1986-RELATED"/>
    <property type="match status" value="1"/>
</dbReference>
<sequence>MANQIALVTDSTCDIPDEWREKYNITVVPSIIVFGEKQYIDGVEMTAAQFYEQLPREKVHPFTSHPTPAAFLEAYRQAKKNGAKEILTVVVAAAMSGTIVAAQQAAEEMDIPVHVIDSCSNSMGMGWQVIAAARVRENGGSLTDMIAAIERVRQHMVYYVSLNTLEYLSKGGRIGDAIRLVETVLTIKPLVFVKPENGTVGVSLPARSRKLAIAGLQREFFKTINVKRPMHIAVLHNNALDEAKSLAQKVIETYKPKELITTIVTPILGVHTGPQAIALCGYSEP</sequence>
<name>A0A347ZNV7_9CHLR</name>
<dbReference type="Gene3D" id="3.30.1180.10">
    <property type="match status" value="1"/>
</dbReference>
<proteinExistence type="predicted"/>
<dbReference type="RefSeq" id="WP_116225242.1">
    <property type="nucleotide sequence ID" value="NZ_AP018437.1"/>
</dbReference>
<dbReference type="OrthoDB" id="5429275at2"/>